<reference evidence="2 3" key="1">
    <citation type="submission" date="2020-08" db="EMBL/GenBank/DDBJ databases">
        <title>Sequencing the genomes of 1000 actinobacteria strains.</title>
        <authorList>
            <person name="Klenk H.-P."/>
        </authorList>
    </citation>
    <scope>NUCLEOTIDE SEQUENCE [LARGE SCALE GENOMIC DNA]</scope>
    <source>
        <strain evidence="2 3">DSM 45298</strain>
    </source>
</reference>
<dbReference type="InterPro" id="IPR001753">
    <property type="entry name" value="Enoyl-CoA_hydra/iso"/>
</dbReference>
<dbReference type="PANTHER" id="PTHR43802">
    <property type="entry name" value="ENOYL-COA HYDRATASE"/>
    <property type="match status" value="1"/>
</dbReference>
<evidence type="ECO:0000256" key="1">
    <source>
        <dbReference type="ARBA" id="ARBA00005254"/>
    </source>
</evidence>
<comment type="similarity">
    <text evidence="1">Belongs to the enoyl-CoA hydratase/isomerase family.</text>
</comment>
<evidence type="ECO:0000313" key="3">
    <source>
        <dbReference type="Proteomes" id="UP000551501"/>
    </source>
</evidence>
<dbReference type="SUPFAM" id="SSF52096">
    <property type="entry name" value="ClpP/crotonase"/>
    <property type="match status" value="1"/>
</dbReference>
<dbReference type="Proteomes" id="UP000551501">
    <property type="component" value="Unassembled WGS sequence"/>
</dbReference>
<dbReference type="RefSeq" id="WP_183372269.1">
    <property type="nucleotide sequence ID" value="NZ_BAABHL010000119.1"/>
</dbReference>
<dbReference type="GO" id="GO:0003824">
    <property type="term" value="F:catalytic activity"/>
    <property type="evidence" value="ECO:0007669"/>
    <property type="project" value="UniProtKB-ARBA"/>
</dbReference>
<proteinExistence type="inferred from homology"/>
<sequence length="246" mass="25969">MHDVLVHQGDDGVLRLTLNRPSTLNAITLDMQRTIDDRLRAAAKDDAVRAVVLAGAGSRAFSSGYDITELTAVDQDDIARHLTERDELLWRYLTFPKPTVAAVAGVSRGAGTLYAACSDIRVGDPATSIAVTAVTYAGVGLTWLLGSLVGDAHARDLLMTARAVTGIDAAAIGLITRFTDDADHGALAVARQIAAQPPSGVQQVKALLHDERRRAGFDAESRANRSLAQSTTMADTFAGFAASRSS</sequence>
<accession>A0A840F696</accession>
<keyword evidence="3" id="KW-1185">Reference proteome</keyword>
<dbReference type="Gene3D" id="3.90.226.10">
    <property type="entry name" value="2-enoyl-CoA Hydratase, Chain A, domain 1"/>
    <property type="match status" value="1"/>
</dbReference>
<dbReference type="CDD" id="cd06558">
    <property type="entry name" value="crotonase-like"/>
    <property type="match status" value="1"/>
</dbReference>
<gene>
    <name evidence="2" type="ORF">BKA16_003968</name>
</gene>
<dbReference type="InterPro" id="IPR029045">
    <property type="entry name" value="ClpP/crotonase-like_dom_sf"/>
</dbReference>
<evidence type="ECO:0000313" key="2">
    <source>
        <dbReference type="EMBL" id="MBB4137416.1"/>
    </source>
</evidence>
<protein>
    <submittedName>
        <fullName evidence="2">Enoyl-CoA hydratase/carnithine racemase</fullName>
    </submittedName>
</protein>
<dbReference type="PANTHER" id="PTHR43802:SF1">
    <property type="entry name" value="IP11341P-RELATED"/>
    <property type="match status" value="1"/>
</dbReference>
<name>A0A840F696_9ACTN</name>
<dbReference type="EMBL" id="JACIFP010000001">
    <property type="protein sequence ID" value="MBB4137416.1"/>
    <property type="molecule type" value="Genomic_DNA"/>
</dbReference>
<dbReference type="Pfam" id="PF00378">
    <property type="entry name" value="ECH_1"/>
    <property type="match status" value="1"/>
</dbReference>
<organism evidence="2 3">
    <name type="scientific">Gordonia humi</name>
    <dbReference type="NCBI Taxonomy" id="686429"/>
    <lineage>
        <taxon>Bacteria</taxon>
        <taxon>Bacillati</taxon>
        <taxon>Actinomycetota</taxon>
        <taxon>Actinomycetes</taxon>
        <taxon>Mycobacteriales</taxon>
        <taxon>Gordoniaceae</taxon>
        <taxon>Gordonia</taxon>
    </lineage>
</organism>
<comment type="caution">
    <text evidence="2">The sequence shown here is derived from an EMBL/GenBank/DDBJ whole genome shotgun (WGS) entry which is preliminary data.</text>
</comment>
<dbReference type="AlphaFoldDB" id="A0A840F696"/>